<sequence length="2003" mass="223488">MILASENRLRIADRFRRQVVKEGRCPSWTLIRNCSSLEQCNWDGDCSSTQKCCKSTCEARSCYEPLLAMRPDEDACPKDETQIASHKGNANCLPGRIRFCYKGNCKRCCFHYTTCNPYSEMLMTKEECQIALCSPKICKFPGEICVLDKYNTPRCSCRSKCPTPLPGERVCGTDGIPYKSACELNRTACILGAKDITIKRYGNCQSNGDKVTVSTTHKKKQVLPAYKKGELTCRFEGVPVSIIWQKVGLRTLPDRMVPRMGRLDILDVGMHDSGMYKCMAYDGFGTAEAEINVTVKGPSSIEKKIMPRKDCLKPRNSGYCRLYNVRWYFDGKDALCKPFVYGGCGGNKNNFHTQEACSSACNHAAGDICNLPVIEGPCRGFMPNWFYNANTSRCEQFVYGGCGGNANRFSTKAKCQQRCMGVGFADTLCLRQQLAGKRSKRLGAFVPKCRPDGEYEEMQCHGSVCFCVDEGGEEIVGTRVPRHHSLNCKSQSPPEGVITPCQKAQKNSNSLPFGDSHLIRCKQDGSYEEVQCSGSTGFCWCVDEKGFQLNGTKTRGPLKCPSLGVRLTLCQKQYITNSRSLQPKREPPRCQEDGSFEKIQCRGMTCFCVDTETGRVVKDSSIITLYGEPRCHGTGHGLTLCQRMHEEAITNPTKDIYVPQCSFNGSFVDVQCHGASNECWCVDQQGDELTGTRSKGPLRCDGLGNQLSACQKEYQKNLRRQSAIRYVPRCAVDGSYGKVQCTGGLCYCVTPRGEQIPGTKTFNSARKPNCSHPDANISPCEKKRREAIFFSLSYVPFCKPDGSWSEIQCERLSKNCWYVDTNGQEVPGTRCNKSEKTPAFEKLSPCRRRLVNLLRSAQPGRHLPWCRTDGSYNPMQCSGSYCYCVYENGNVQPGTRISVAAGRPVCTHISGAVTSCQRRYRKAPFQLSQNLFIPRCKLDGRYEEVQCQSSSGQCWCVDQNGKEIPKTRSSELIKCPVKVSPLTSCQKRYIDYAKNPLPGLMIPRCKRNGTFEPTQCKGLDCFCVDKEGNEIKGTSLPVRLGKPNCDLQDTEPLSICQRQHSEALKLPASPFRFIPTCKRDGRFEKIQCLRATKQCWCVDENGQETFGTRTTGDLKCPSAASPLTQCQKEYQEILRSWILPGPYIPQCTHDGRYERVQCQGRYCYCVNENGVEYAGTRVDITEGRPKCHTGGHALTFCQKHFQDYLRHPKPDLFEPHCSKTGAFKSVQCHKSECFCVDQEGAQIPQTRRNIATGKPPCSWPRMALTKCQKLLQESISRSTDPNRFVPNCKYDGNYVELQCQNSSGLCWCLDKGGKQLNLTATNQIVKCSGIETDSLCWKRYQQNIKSGIPGSHVPWCRPDGSFSPLQVQSSQFFCVNKMGDEVSGTSVDMTLGKPDCHAATSRGFIVTPCQRERARRSHLPLMPGKHVPRCNVDGTYEEVQCDIAIGQCWCVDRDGREIETTRTERVIRCGAENLTSCQKHQRRAIEFSRAGPNSWNFIPRCREDGGYYEVQCHVSSGQCWCVDQNGNELWGSVTRGLPDCSVNITNCQSHRSRALGLAGNPPPGTFVPHCKPDGNYDEVQCHSYTGLCWCVDEHGSEILGTRKWTRPRCSKLPTEHGTPLDLGILIDASDTAVAKNWTKMKALASSIVASFKISTSETHVGIVVFSRDAEIPLYFNTLQENNLTKENVQKVLDKLKPIQGSSRFDVAMQLTEEELFNEANGMRIEIPKVIVLLTSSSQTKNQGPYTPLLASAQGLRDRGVFIYAFAIGDEVKVSELMDLSSDYRNVFSADDFSSLPSEFKMLTEVIKNETKANSKEWLCNLAPEPGQLGCLGSLTAFYFDAASGECHSFVYSGCGGNANNFPSHEKCMDTCKGVLPSCFAEEKRLFALQVGHFTPNCKPNGRYEDVQCYGQTGYCWCVDEYGKEMEGTRVRAFHLLEGLSLSACQMGSTHRCSALETQTSAGAQTRMVMKLLAHIAGERRNVQLKFVPACARMSQIQLNAQQK</sequence>
<accession>A0ABN8MYV4</accession>
<feature type="domain" description="Thyroglobulin type-1" evidence="16">
    <location>
        <begin position="843"/>
        <end position="906"/>
    </location>
</feature>
<keyword evidence="6" id="KW-0646">Protease inhibitor</keyword>
<feature type="domain" description="BPTI/Kunitz inhibitor" evidence="14">
    <location>
        <begin position="1819"/>
        <end position="1871"/>
    </location>
</feature>
<feature type="domain" description="Thyroglobulin type-1" evidence="16">
    <location>
        <begin position="412"/>
        <end position="488"/>
    </location>
</feature>
<gene>
    <name evidence="19" type="ORF">PEVE_00039758</name>
</gene>
<feature type="domain" description="Thyroglobulin type-1" evidence="16">
    <location>
        <begin position="1053"/>
        <end position="1116"/>
    </location>
</feature>
<dbReference type="InterPro" id="IPR008197">
    <property type="entry name" value="WAP_dom"/>
</dbReference>
<dbReference type="InterPro" id="IPR002350">
    <property type="entry name" value="Kazal_dom"/>
</dbReference>
<feature type="domain" description="Thyroglobulin type-1" evidence="16">
    <location>
        <begin position="638"/>
        <end position="700"/>
    </location>
</feature>
<feature type="domain" description="Thyroglobulin type-1" evidence="16">
    <location>
        <begin position="1544"/>
        <end position="1609"/>
    </location>
</feature>
<keyword evidence="10 12" id="KW-1015">Disulfide bond</keyword>
<evidence type="ECO:0000259" key="18">
    <source>
        <dbReference type="PROSITE" id="PS51465"/>
    </source>
</evidence>
<feature type="domain" description="VWFA" evidence="13">
    <location>
        <begin position="1621"/>
        <end position="1805"/>
    </location>
</feature>
<dbReference type="SMART" id="SM00217">
    <property type="entry name" value="WAP"/>
    <property type="match status" value="1"/>
</dbReference>
<dbReference type="SMART" id="SM00327">
    <property type="entry name" value="VWA"/>
    <property type="match status" value="1"/>
</dbReference>
<dbReference type="PRINTS" id="PR00759">
    <property type="entry name" value="BASICPTASE"/>
</dbReference>
<dbReference type="PROSITE" id="PS51390">
    <property type="entry name" value="WAP"/>
    <property type="match status" value="1"/>
</dbReference>
<dbReference type="Gene3D" id="4.10.75.10">
    <property type="entry name" value="Elafin-like"/>
    <property type="match status" value="1"/>
</dbReference>
<dbReference type="InterPro" id="IPR036645">
    <property type="entry name" value="Elafin-like_sf"/>
</dbReference>
<evidence type="ECO:0000259" key="16">
    <source>
        <dbReference type="PROSITE" id="PS51162"/>
    </source>
</evidence>
<feature type="disulfide bond" evidence="12">
    <location>
        <begin position="1299"/>
        <end position="1306"/>
    </location>
</feature>
<dbReference type="Pfam" id="PF00014">
    <property type="entry name" value="Kunitz_BPTI"/>
    <property type="match status" value="3"/>
</dbReference>
<dbReference type="InterPro" id="IPR036465">
    <property type="entry name" value="vWFA_dom_sf"/>
</dbReference>
<feature type="disulfide bond" evidence="12">
    <location>
        <begin position="1581"/>
        <end position="1588"/>
    </location>
</feature>
<dbReference type="InterPro" id="IPR036880">
    <property type="entry name" value="Kunitz_BPTI_sf"/>
</dbReference>
<evidence type="ECO:0000256" key="8">
    <source>
        <dbReference type="ARBA" id="ARBA00022900"/>
    </source>
</evidence>
<dbReference type="Gene3D" id="3.30.60.30">
    <property type="match status" value="1"/>
</dbReference>
<dbReference type="InterPro" id="IPR003599">
    <property type="entry name" value="Ig_sub"/>
</dbReference>
<proteinExistence type="inferred from homology"/>
<keyword evidence="11" id="KW-0166">Nematocyst</keyword>
<dbReference type="SUPFAM" id="SSF48726">
    <property type="entry name" value="Immunoglobulin"/>
    <property type="match status" value="1"/>
</dbReference>
<dbReference type="CDD" id="cd00109">
    <property type="entry name" value="Kunitz-type"/>
    <property type="match status" value="3"/>
</dbReference>
<evidence type="ECO:0000256" key="9">
    <source>
        <dbReference type="ARBA" id="ARBA00023119"/>
    </source>
</evidence>
<protein>
    <submittedName>
        <fullName evidence="19">Uncharacterized protein</fullName>
    </submittedName>
</protein>
<reference evidence="19 20" key="1">
    <citation type="submission" date="2022-05" db="EMBL/GenBank/DDBJ databases">
        <authorList>
            <consortium name="Genoscope - CEA"/>
            <person name="William W."/>
        </authorList>
    </citation>
    <scope>NUCLEOTIDE SEQUENCE [LARGE SCALE GENOMIC DNA]</scope>
</reference>
<feature type="domain" description="Thyroglobulin type-1" evidence="16">
    <location>
        <begin position="994"/>
        <end position="1045"/>
    </location>
</feature>
<feature type="disulfide bond" evidence="12">
    <location>
        <begin position="532"/>
        <end position="539"/>
    </location>
</feature>
<feature type="disulfide bond" evidence="12">
    <location>
        <begin position="809"/>
        <end position="816"/>
    </location>
</feature>
<dbReference type="Proteomes" id="UP001159427">
    <property type="component" value="Unassembled WGS sequence"/>
</dbReference>
<feature type="disulfide bond" evidence="12">
    <location>
        <begin position="1088"/>
        <end position="1095"/>
    </location>
</feature>
<evidence type="ECO:0000259" key="13">
    <source>
        <dbReference type="PROSITE" id="PS50234"/>
    </source>
</evidence>
<feature type="domain" description="Thyroglobulin type-1" evidence="16">
    <location>
        <begin position="707"/>
        <end position="770"/>
    </location>
</feature>
<dbReference type="InterPro" id="IPR013098">
    <property type="entry name" value="Ig_I-set"/>
</dbReference>
<dbReference type="InterPro" id="IPR002223">
    <property type="entry name" value="Kunitz_BPTI"/>
</dbReference>
<dbReference type="PANTHER" id="PTHR12352">
    <property type="entry name" value="SECRETED MODULAR CALCIUM-BINDING PROTEIN"/>
    <property type="match status" value="1"/>
</dbReference>
<keyword evidence="8" id="KW-0722">Serine protease inhibitor</keyword>
<feature type="disulfide bond" evidence="12">
    <location>
        <begin position="1908"/>
        <end position="1915"/>
    </location>
</feature>
<dbReference type="Pfam" id="PF07679">
    <property type="entry name" value="I-set"/>
    <property type="match status" value="1"/>
</dbReference>
<feature type="domain" description="Thyroglobulin type-1" evidence="16">
    <location>
        <begin position="1338"/>
        <end position="1396"/>
    </location>
</feature>
<keyword evidence="5" id="KW-0272">Extracellular matrix</keyword>
<evidence type="ECO:0000256" key="2">
    <source>
        <dbReference type="ARBA" id="ARBA00004532"/>
    </source>
</evidence>
<dbReference type="InterPro" id="IPR002035">
    <property type="entry name" value="VWF_A"/>
</dbReference>
<feature type="disulfide bond" evidence="12">
    <location>
        <begin position="1878"/>
        <end position="1897"/>
    </location>
</feature>
<evidence type="ECO:0000256" key="6">
    <source>
        <dbReference type="ARBA" id="ARBA00022690"/>
    </source>
</evidence>
<dbReference type="PROSITE" id="PS51465">
    <property type="entry name" value="KAZAL_2"/>
    <property type="match status" value="1"/>
</dbReference>
<name>A0ABN8MYV4_9CNID</name>
<feature type="domain" description="Ig-like" evidence="15">
    <location>
        <begin position="209"/>
        <end position="294"/>
    </location>
</feature>
<evidence type="ECO:0000256" key="5">
    <source>
        <dbReference type="ARBA" id="ARBA00022530"/>
    </source>
</evidence>
<feature type="domain" description="Thyroglobulin type-1" evidence="16">
    <location>
        <begin position="1264"/>
        <end position="1336"/>
    </location>
</feature>
<dbReference type="InterPro" id="IPR036857">
    <property type="entry name" value="Thyroglobulin_1_sf"/>
</dbReference>
<dbReference type="SMART" id="SM00131">
    <property type="entry name" value="KU"/>
    <property type="match status" value="3"/>
</dbReference>
<dbReference type="Gene3D" id="4.10.410.10">
    <property type="entry name" value="Pancreatic trypsin inhibitor Kunitz domain"/>
    <property type="match status" value="3"/>
</dbReference>
<dbReference type="CDD" id="cd00191">
    <property type="entry name" value="TY"/>
    <property type="match status" value="16"/>
</dbReference>
<evidence type="ECO:0000256" key="10">
    <source>
        <dbReference type="ARBA" id="ARBA00023157"/>
    </source>
</evidence>
<evidence type="ECO:0000256" key="12">
    <source>
        <dbReference type="PROSITE-ProRule" id="PRU00500"/>
    </source>
</evidence>
<feature type="domain" description="BPTI/Kunitz inhibitor" evidence="14">
    <location>
        <begin position="369"/>
        <end position="419"/>
    </location>
</feature>
<dbReference type="SUPFAM" id="SSF57256">
    <property type="entry name" value="Elafin-like"/>
    <property type="match status" value="1"/>
</dbReference>
<dbReference type="PROSITE" id="PS00280">
    <property type="entry name" value="BPTI_KUNITZ_1"/>
    <property type="match status" value="2"/>
</dbReference>
<dbReference type="PROSITE" id="PS51162">
    <property type="entry name" value="THYROGLOBULIN_1_2"/>
    <property type="match status" value="18"/>
</dbReference>
<feature type="disulfide bond" evidence="12">
    <location>
        <begin position="1441"/>
        <end position="1448"/>
    </location>
</feature>
<keyword evidence="4" id="KW-0964">Secreted</keyword>
<feature type="domain" description="Thyroglobulin type-1" evidence="16">
    <location>
        <begin position="777"/>
        <end position="840"/>
    </location>
</feature>
<dbReference type="PROSITE" id="PS00484">
    <property type="entry name" value="THYROGLOBULIN_1_1"/>
    <property type="match status" value="9"/>
</dbReference>
<dbReference type="Gene3D" id="3.40.50.410">
    <property type="entry name" value="von Willebrand factor, type A domain"/>
    <property type="match status" value="1"/>
</dbReference>
<dbReference type="Pfam" id="PF00092">
    <property type="entry name" value="VWA"/>
    <property type="match status" value="1"/>
</dbReference>
<feature type="domain" description="Thyroglobulin type-1" evidence="16">
    <location>
        <begin position="1474"/>
        <end position="1540"/>
    </location>
</feature>
<evidence type="ECO:0000313" key="19">
    <source>
        <dbReference type="EMBL" id="CAH3037500.1"/>
    </source>
</evidence>
<feature type="disulfide bond" evidence="12">
    <location>
        <begin position="947"/>
        <end position="954"/>
    </location>
</feature>
<dbReference type="InterPro" id="IPR036179">
    <property type="entry name" value="Ig-like_dom_sf"/>
</dbReference>
<keyword evidence="7" id="KW-0677">Repeat</keyword>
<evidence type="ECO:0000256" key="11">
    <source>
        <dbReference type="ARBA" id="ARBA00023331"/>
    </source>
</evidence>
<comment type="caution">
    <text evidence="12">Lacks conserved residue(s) required for the propagation of feature annotation.</text>
</comment>
<dbReference type="InterPro" id="IPR000716">
    <property type="entry name" value="Thyroglobulin_1"/>
</dbReference>
<feature type="disulfide bond" evidence="12">
    <location>
        <begin position="1512"/>
        <end position="1519"/>
    </location>
</feature>
<feature type="domain" description="Kazal-like" evidence="18">
    <location>
        <begin position="149"/>
        <end position="206"/>
    </location>
</feature>
<dbReference type="InterPro" id="IPR007110">
    <property type="entry name" value="Ig-like_dom"/>
</dbReference>
<feature type="domain" description="Thyroglobulin type-1" evidence="16">
    <location>
        <begin position="1123"/>
        <end position="1187"/>
    </location>
</feature>
<dbReference type="Pfam" id="PF00086">
    <property type="entry name" value="Thyroglobulin_1"/>
    <property type="match status" value="18"/>
</dbReference>
<dbReference type="SUPFAM" id="SSF100895">
    <property type="entry name" value="Kazal-type serine protease inhibitors"/>
    <property type="match status" value="1"/>
</dbReference>
<feature type="domain" description="WAP" evidence="17">
    <location>
        <begin position="18"/>
        <end position="66"/>
    </location>
</feature>
<dbReference type="SUPFAM" id="SSF53300">
    <property type="entry name" value="vWA-like"/>
    <property type="match status" value="1"/>
</dbReference>
<evidence type="ECO:0000259" key="15">
    <source>
        <dbReference type="PROSITE" id="PS50835"/>
    </source>
</evidence>
<dbReference type="SUPFAM" id="SSF57610">
    <property type="entry name" value="Thyroglobulin type-1 domain"/>
    <property type="match status" value="18"/>
</dbReference>
<dbReference type="PROSITE" id="PS50279">
    <property type="entry name" value="BPTI_KUNITZ_2"/>
    <property type="match status" value="3"/>
</dbReference>
<organism evidence="19 20">
    <name type="scientific">Porites evermanni</name>
    <dbReference type="NCBI Taxonomy" id="104178"/>
    <lineage>
        <taxon>Eukaryota</taxon>
        <taxon>Metazoa</taxon>
        <taxon>Cnidaria</taxon>
        <taxon>Anthozoa</taxon>
        <taxon>Hexacorallia</taxon>
        <taxon>Scleractinia</taxon>
        <taxon>Fungiina</taxon>
        <taxon>Poritidae</taxon>
        <taxon>Porites</taxon>
    </lineage>
</organism>
<feature type="domain" description="Thyroglobulin type-1" evidence="16">
    <location>
        <begin position="567"/>
        <end position="631"/>
    </location>
</feature>
<feature type="domain" description="Thyroglobulin type-1" evidence="16">
    <location>
        <begin position="1875"/>
        <end position="1944"/>
    </location>
</feature>
<dbReference type="PANTHER" id="PTHR12352:SF3">
    <property type="entry name" value="NIDOGEN-2"/>
    <property type="match status" value="1"/>
</dbReference>
<feature type="domain" description="BPTI/Kunitz inhibitor" evidence="14">
    <location>
        <begin position="311"/>
        <end position="361"/>
    </location>
</feature>
<comment type="subcellular location">
    <subcellularLocation>
        <location evidence="2">Nematocyst</location>
    </subcellularLocation>
    <subcellularLocation>
        <location evidence="1">Secreted</location>
        <location evidence="1">Extracellular space</location>
        <location evidence="1">Extracellular matrix</location>
    </subcellularLocation>
</comment>
<dbReference type="SMART" id="SM00409">
    <property type="entry name" value="IG"/>
    <property type="match status" value="1"/>
</dbReference>
<dbReference type="SMART" id="SM00280">
    <property type="entry name" value="KAZAL"/>
    <property type="match status" value="1"/>
</dbReference>
<evidence type="ECO:0000313" key="20">
    <source>
        <dbReference type="Proteomes" id="UP001159427"/>
    </source>
</evidence>
<keyword evidence="20" id="KW-1185">Reference proteome</keyword>
<dbReference type="InterPro" id="IPR020901">
    <property type="entry name" value="Prtase_inh_Kunz-CS"/>
</dbReference>
<evidence type="ECO:0000256" key="3">
    <source>
        <dbReference type="ARBA" id="ARBA00007226"/>
    </source>
</evidence>
<evidence type="ECO:0000256" key="4">
    <source>
        <dbReference type="ARBA" id="ARBA00022525"/>
    </source>
</evidence>
<dbReference type="CDD" id="cd01450">
    <property type="entry name" value="vWFA_subfamily_ECM"/>
    <property type="match status" value="1"/>
</dbReference>
<dbReference type="SUPFAM" id="SSF57362">
    <property type="entry name" value="BPTI-like"/>
    <property type="match status" value="2"/>
</dbReference>
<evidence type="ECO:0000256" key="7">
    <source>
        <dbReference type="ARBA" id="ARBA00022737"/>
    </source>
</evidence>
<comment type="similarity">
    <text evidence="3">Belongs to the venom Kunitz-type family. Sea anemone type 2 potassium channel toxin subfamily.</text>
</comment>
<dbReference type="Gene3D" id="4.10.800.10">
    <property type="entry name" value="Thyroglobulin type-1"/>
    <property type="match status" value="18"/>
</dbReference>
<evidence type="ECO:0000256" key="1">
    <source>
        <dbReference type="ARBA" id="ARBA00004498"/>
    </source>
</evidence>
<dbReference type="Gene3D" id="2.60.40.10">
    <property type="entry name" value="Immunoglobulins"/>
    <property type="match status" value="1"/>
</dbReference>
<feature type="domain" description="Thyroglobulin type-1" evidence="16">
    <location>
        <begin position="913"/>
        <end position="985"/>
    </location>
</feature>
<feature type="domain" description="Thyroglobulin type-1" evidence="16">
    <location>
        <begin position="498"/>
        <end position="560"/>
    </location>
</feature>
<feature type="domain" description="Thyroglobulin type-1" evidence="16">
    <location>
        <begin position="1194"/>
        <end position="1257"/>
    </location>
</feature>
<dbReference type="Pfam" id="PF00095">
    <property type="entry name" value="WAP"/>
    <property type="match status" value="1"/>
</dbReference>
<dbReference type="PROSITE" id="PS50234">
    <property type="entry name" value="VWFA"/>
    <property type="match status" value="1"/>
</dbReference>
<keyword evidence="9" id="KW-0176">Collagen</keyword>
<dbReference type="EMBL" id="CALNXI010000707">
    <property type="protein sequence ID" value="CAH3037500.1"/>
    <property type="molecule type" value="Genomic_DNA"/>
</dbReference>
<dbReference type="InterPro" id="IPR036058">
    <property type="entry name" value="Kazal_dom_sf"/>
</dbReference>
<dbReference type="InterPro" id="IPR013783">
    <property type="entry name" value="Ig-like_fold"/>
</dbReference>
<feature type="domain" description="Thyroglobulin type-1" evidence="16">
    <location>
        <begin position="1406"/>
        <end position="1469"/>
    </location>
</feature>
<evidence type="ECO:0000259" key="17">
    <source>
        <dbReference type="PROSITE" id="PS51390"/>
    </source>
</evidence>
<feature type="disulfide bond" evidence="12">
    <location>
        <begin position="672"/>
        <end position="679"/>
    </location>
</feature>
<dbReference type="SMART" id="SM00211">
    <property type="entry name" value="TY"/>
    <property type="match status" value="18"/>
</dbReference>
<evidence type="ECO:0000259" key="14">
    <source>
        <dbReference type="PROSITE" id="PS50279"/>
    </source>
</evidence>
<dbReference type="InterPro" id="IPR051950">
    <property type="entry name" value="Dev_reg/Prot_inhib"/>
</dbReference>
<comment type="caution">
    <text evidence="19">The sequence shown here is derived from an EMBL/GenBank/DDBJ whole genome shotgun (WGS) entry which is preliminary data.</text>
</comment>
<dbReference type="PROSITE" id="PS50835">
    <property type="entry name" value="IG_LIKE"/>
    <property type="match status" value="1"/>
</dbReference>